<evidence type="ECO:0000256" key="3">
    <source>
        <dbReference type="ARBA" id="ARBA00023186"/>
    </source>
</evidence>
<gene>
    <name evidence="4" type="primary">groES</name>
    <name evidence="4" type="synonym">groS</name>
    <name evidence="6" type="ORF">IAC47_00165</name>
</gene>
<dbReference type="Pfam" id="PF00166">
    <property type="entry name" value="Cpn10"/>
    <property type="match status" value="1"/>
</dbReference>
<dbReference type="GO" id="GO:0044183">
    <property type="term" value="F:protein folding chaperone"/>
    <property type="evidence" value="ECO:0007669"/>
    <property type="project" value="InterPro"/>
</dbReference>
<dbReference type="Proteomes" id="UP000824267">
    <property type="component" value="Unassembled WGS sequence"/>
</dbReference>
<dbReference type="PROSITE" id="PS00681">
    <property type="entry name" value="CHAPERONINS_CPN10"/>
    <property type="match status" value="1"/>
</dbReference>
<dbReference type="NCBIfam" id="NF001531">
    <property type="entry name" value="PRK00364.2-2"/>
    <property type="match status" value="1"/>
</dbReference>
<comment type="function">
    <text evidence="4 5">Together with the chaperonin GroEL, plays an essential role in assisting protein folding. The GroEL-GroES system forms a nano-cage that allows encapsulation of the non-native substrate proteins and provides a physical environment optimized to promote and accelerate protein folding. GroES binds to the apical surface of the GroEL ring, thereby capping the opening of the GroEL channel.</text>
</comment>
<dbReference type="EMBL" id="DXGG01000006">
    <property type="protein sequence ID" value="HIW86678.1"/>
    <property type="molecule type" value="Genomic_DNA"/>
</dbReference>
<dbReference type="SUPFAM" id="SSF50129">
    <property type="entry name" value="GroES-like"/>
    <property type="match status" value="1"/>
</dbReference>
<name>A0A9D1RGI0_9BACT</name>
<keyword evidence="3 4" id="KW-0143">Chaperone</keyword>
<dbReference type="SMART" id="SM00883">
    <property type="entry name" value="Cpn10"/>
    <property type="match status" value="1"/>
</dbReference>
<dbReference type="AlphaFoldDB" id="A0A9D1RGI0"/>
<dbReference type="Gene3D" id="2.30.33.40">
    <property type="entry name" value="GroES chaperonin"/>
    <property type="match status" value="1"/>
</dbReference>
<dbReference type="FunFam" id="2.30.33.40:FF:000004">
    <property type="entry name" value="10 kDa chaperonin"/>
    <property type="match status" value="1"/>
</dbReference>
<keyword evidence="2 4" id="KW-0963">Cytoplasm</keyword>
<comment type="subcellular location">
    <subcellularLocation>
        <location evidence="4">Cytoplasm</location>
    </subcellularLocation>
</comment>
<dbReference type="PANTHER" id="PTHR10772">
    <property type="entry name" value="10 KDA HEAT SHOCK PROTEIN"/>
    <property type="match status" value="1"/>
</dbReference>
<dbReference type="CDD" id="cd00320">
    <property type="entry name" value="cpn10"/>
    <property type="match status" value="1"/>
</dbReference>
<comment type="subunit">
    <text evidence="4">Heptamer of 7 subunits arranged in a ring. Interacts with the chaperonin GroEL.</text>
</comment>
<accession>A0A9D1RGI0</accession>
<dbReference type="HAMAP" id="MF_00580">
    <property type="entry name" value="CH10"/>
    <property type="match status" value="1"/>
</dbReference>
<dbReference type="InterPro" id="IPR018369">
    <property type="entry name" value="Chaprnonin_Cpn10_CS"/>
</dbReference>
<dbReference type="PRINTS" id="PR00297">
    <property type="entry name" value="CHAPERONIN10"/>
</dbReference>
<evidence type="ECO:0000313" key="6">
    <source>
        <dbReference type="EMBL" id="HIW86678.1"/>
    </source>
</evidence>
<proteinExistence type="inferred from homology"/>
<dbReference type="GO" id="GO:0051082">
    <property type="term" value="F:unfolded protein binding"/>
    <property type="evidence" value="ECO:0007669"/>
    <property type="project" value="TreeGrafter"/>
</dbReference>
<comment type="caution">
    <text evidence="6">The sequence shown here is derived from an EMBL/GenBank/DDBJ whole genome shotgun (WGS) entry which is preliminary data.</text>
</comment>
<evidence type="ECO:0000256" key="2">
    <source>
        <dbReference type="ARBA" id="ARBA00022490"/>
    </source>
</evidence>
<evidence type="ECO:0000256" key="5">
    <source>
        <dbReference type="RuleBase" id="RU000535"/>
    </source>
</evidence>
<dbReference type="NCBIfam" id="NF001533">
    <property type="entry name" value="PRK00364.2-4"/>
    <property type="match status" value="1"/>
</dbReference>
<dbReference type="InterPro" id="IPR020818">
    <property type="entry name" value="Chaperonin_GroES"/>
</dbReference>
<evidence type="ECO:0000256" key="1">
    <source>
        <dbReference type="ARBA" id="ARBA00006975"/>
    </source>
</evidence>
<dbReference type="GO" id="GO:0005524">
    <property type="term" value="F:ATP binding"/>
    <property type="evidence" value="ECO:0007669"/>
    <property type="project" value="InterPro"/>
</dbReference>
<dbReference type="GO" id="GO:0005737">
    <property type="term" value="C:cytoplasm"/>
    <property type="evidence" value="ECO:0007669"/>
    <property type="project" value="UniProtKB-SubCell"/>
</dbReference>
<comment type="similarity">
    <text evidence="1 4 5">Belongs to the GroES chaperonin family.</text>
</comment>
<dbReference type="InterPro" id="IPR037124">
    <property type="entry name" value="Chaperonin_GroES_sf"/>
</dbReference>
<reference evidence="6" key="1">
    <citation type="journal article" date="2021" name="PeerJ">
        <title>Extensive microbial diversity within the chicken gut microbiome revealed by metagenomics and culture.</title>
        <authorList>
            <person name="Gilroy R."/>
            <person name="Ravi A."/>
            <person name="Getino M."/>
            <person name="Pursley I."/>
            <person name="Horton D.L."/>
            <person name="Alikhan N.F."/>
            <person name="Baker D."/>
            <person name="Gharbi K."/>
            <person name="Hall N."/>
            <person name="Watson M."/>
            <person name="Adriaenssens E.M."/>
            <person name="Foster-Nyarko E."/>
            <person name="Jarju S."/>
            <person name="Secka A."/>
            <person name="Antonio M."/>
            <person name="Oren A."/>
            <person name="Chaudhuri R.R."/>
            <person name="La Ragione R."/>
            <person name="Hildebrand F."/>
            <person name="Pallen M.J."/>
        </authorList>
    </citation>
    <scope>NUCLEOTIDE SEQUENCE</scope>
    <source>
        <strain evidence="6">Gambia16-930</strain>
    </source>
</reference>
<organism evidence="6 7">
    <name type="scientific">Candidatus Onthomorpha intestinigallinarum</name>
    <dbReference type="NCBI Taxonomy" id="2840880"/>
    <lineage>
        <taxon>Bacteria</taxon>
        <taxon>Pseudomonadati</taxon>
        <taxon>Bacteroidota</taxon>
        <taxon>Bacteroidia</taxon>
        <taxon>Bacteroidales</taxon>
        <taxon>Candidatus Onthomorpha</taxon>
    </lineage>
</organism>
<evidence type="ECO:0000256" key="4">
    <source>
        <dbReference type="HAMAP-Rule" id="MF_00580"/>
    </source>
</evidence>
<dbReference type="PANTHER" id="PTHR10772:SF58">
    <property type="entry name" value="CO-CHAPERONIN GROES"/>
    <property type="match status" value="1"/>
</dbReference>
<dbReference type="GO" id="GO:0046872">
    <property type="term" value="F:metal ion binding"/>
    <property type="evidence" value="ECO:0007669"/>
    <property type="project" value="TreeGrafter"/>
</dbReference>
<protein>
    <recommendedName>
        <fullName evidence="4">Co-chaperonin GroES</fullName>
    </recommendedName>
    <alternativeName>
        <fullName evidence="4">10 kDa chaperonin</fullName>
    </alternativeName>
    <alternativeName>
        <fullName evidence="4">Chaperonin-10</fullName>
        <shortName evidence="4">Cpn10</shortName>
    </alternativeName>
</protein>
<reference evidence="6" key="2">
    <citation type="submission" date="2021-04" db="EMBL/GenBank/DDBJ databases">
        <authorList>
            <person name="Gilroy R."/>
        </authorList>
    </citation>
    <scope>NUCLEOTIDE SEQUENCE</scope>
    <source>
        <strain evidence="6">Gambia16-930</strain>
    </source>
</reference>
<dbReference type="InterPro" id="IPR011032">
    <property type="entry name" value="GroES-like_sf"/>
</dbReference>
<evidence type="ECO:0000313" key="7">
    <source>
        <dbReference type="Proteomes" id="UP000824267"/>
    </source>
</evidence>
<sequence>MTKVKVKPLADRVLVKPAEAEQKTASGIIIPDTAKEKPMTGEVVAVGAGKKDEPMTVKVGDKILYGKYSGTEINIDGVDYLIMRENDIYAVI</sequence>
<dbReference type="GO" id="GO:0051087">
    <property type="term" value="F:protein-folding chaperone binding"/>
    <property type="evidence" value="ECO:0007669"/>
    <property type="project" value="TreeGrafter"/>
</dbReference>